<feature type="domain" description="Replication factor-A protein 1 N-terminal" evidence="1">
    <location>
        <begin position="137"/>
        <end position="231"/>
    </location>
</feature>
<feature type="domain" description="Replication factor-A protein 1 N-terminal" evidence="1">
    <location>
        <begin position="5"/>
        <end position="101"/>
    </location>
</feature>
<sequence length="297" mass="33012">MTYQLSQGALSKIVNGQVPRNPILKCLDIYDFSAESGVNDLAIVLSDSVHCYKACMLPEHRYNLVREGRLQQHTLLRLTYYLTSLHKGSKIIICYDVEILVSAKEAGGRVGNPERLEGPDDYCVYQFITGNMEPTNLTTGAIKELVGGKQPYQPIFQCLATKNMLVPGDKKIRLVLSDGVHSFSAVLLASSLNILVDDGSLQRYTVFQVIHYHSAVREKKRILILLDIDILEYSYEAGGQIGEPVPLSVTNEGLPCTSKPENENINPSGKQKTSNKFALIEITGNHQKIYIMPPQTD</sequence>
<protein>
    <submittedName>
        <fullName evidence="2">Replication protein A 70 kDa DNA-binding subunit-like</fullName>
    </submittedName>
</protein>
<dbReference type="Pfam" id="PF04057">
    <property type="entry name" value="Rep-A_N"/>
    <property type="match status" value="2"/>
</dbReference>
<keyword evidence="2" id="KW-0238">DNA-binding</keyword>
<name>A0A6F9DRL6_9ASCI</name>
<evidence type="ECO:0000259" key="1">
    <source>
        <dbReference type="Pfam" id="PF04057"/>
    </source>
</evidence>
<proteinExistence type="evidence at transcript level"/>
<dbReference type="GO" id="GO:0005634">
    <property type="term" value="C:nucleus"/>
    <property type="evidence" value="ECO:0007669"/>
    <property type="project" value="InterPro"/>
</dbReference>
<dbReference type="AlphaFoldDB" id="A0A6F9DRL6"/>
<dbReference type="InterPro" id="IPR007199">
    <property type="entry name" value="Rep_factor-A_N"/>
</dbReference>
<dbReference type="EMBL" id="LR789818">
    <property type="protein sequence ID" value="CAB3265680.1"/>
    <property type="molecule type" value="mRNA"/>
</dbReference>
<organism evidence="2">
    <name type="scientific">Phallusia mammillata</name>
    <dbReference type="NCBI Taxonomy" id="59560"/>
    <lineage>
        <taxon>Eukaryota</taxon>
        <taxon>Metazoa</taxon>
        <taxon>Chordata</taxon>
        <taxon>Tunicata</taxon>
        <taxon>Ascidiacea</taxon>
        <taxon>Phlebobranchia</taxon>
        <taxon>Ascidiidae</taxon>
        <taxon>Phallusia</taxon>
    </lineage>
</organism>
<dbReference type="InterPro" id="IPR012340">
    <property type="entry name" value="NA-bd_OB-fold"/>
</dbReference>
<dbReference type="GO" id="GO:0006260">
    <property type="term" value="P:DNA replication"/>
    <property type="evidence" value="ECO:0007669"/>
    <property type="project" value="InterPro"/>
</dbReference>
<dbReference type="SUPFAM" id="SSF50249">
    <property type="entry name" value="Nucleic acid-binding proteins"/>
    <property type="match status" value="2"/>
</dbReference>
<dbReference type="Gene3D" id="2.40.50.140">
    <property type="entry name" value="Nucleic acid-binding proteins"/>
    <property type="match status" value="2"/>
</dbReference>
<accession>A0A6F9DRL6</accession>
<reference evidence="2" key="1">
    <citation type="submission" date="2020-04" db="EMBL/GenBank/DDBJ databases">
        <authorList>
            <person name="Neveu A P."/>
        </authorList>
    </citation>
    <scope>NUCLEOTIDE SEQUENCE</scope>
    <source>
        <tissue evidence="2">Whole embryo</tissue>
    </source>
</reference>
<evidence type="ECO:0000313" key="2">
    <source>
        <dbReference type="EMBL" id="CAB3265680.1"/>
    </source>
</evidence>
<dbReference type="GO" id="GO:0003677">
    <property type="term" value="F:DNA binding"/>
    <property type="evidence" value="ECO:0007669"/>
    <property type="project" value="UniProtKB-KW"/>
</dbReference>
<gene>
    <name evidence="2" type="primary">Rpa1-003</name>
</gene>